<dbReference type="Proteomes" id="UP000291259">
    <property type="component" value="Chromosome"/>
</dbReference>
<dbReference type="RefSeq" id="WP_129191032.1">
    <property type="nucleotide sequence ID" value="NZ_CP035491.1"/>
</dbReference>
<organism evidence="1 2">
    <name type="scientific">Agromyces protaetiae</name>
    <dbReference type="NCBI Taxonomy" id="2509455"/>
    <lineage>
        <taxon>Bacteria</taxon>
        <taxon>Bacillati</taxon>
        <taxon>Actinomycetota</taxon>
        <taxon>Actinomycetes</taxon>
        <taxon>Micrococcales</taxon>
        <taxon>Microbacteriaceae</taxon>
        <taxon>Agromyces</taxon>
    </lineage>
</organism>
<dbReference type="Gene3D" id="3.30.530.20">
    <property type="match status" value="1"/>
</dbReference>
<accession>A0A4P6FCK1</accession>
<evidence type="ECO:0000313" key="2">
    <source>
        <dbReference type="Proteomes" id="UP000291259"/>
    </source>
</evidence>
<dbReference type="SUPFAM" id="SSF55961">
    <property type="entry name" value="Bet v1-like"/>
    <property type="match status" value="1"/>
</dbReference>
<dbReference type="InterPro" id="IPR023393">
    <property type="entry name" value="START-like_dom_sf"/>
</dbReference>
<evidence type="ECO:0008006" key="3">
    <source>
        <dbReference type="Google" id="ProtNLM"/>
    </source>
</evidence>
<dbReference type="OrthoDB" id="3290460at2"/>
<dbReference type="AlphaFoldDB" id="A0A4P6FCK1"/>
<name>A0A4P6FCK1_9MICO</name>
<sequence length="142" mass="15508">MTHITFHMHSSLDPAGVFAVLTDFSSARPEQWPSIDAEHFVVHDRGPNWAEVTEGTEAAWERSRYDWDASAGRVVITTHESKVFGEGGGWVFDLSPEGDGTRIDVELTRVPKTFGQKAIAALLPLVGPSSFKRSFAGPLKAA</sequence>
<gene>
    <name evidence="1" type="ORF">ET445_09895</name>
</gene>
<dbReference type="EMBL" id="CP035491">
    <property type="protein sequence ID" value="QAY73604.1"/>
    <property type="molecule type" value="Genomic_DNA"/>
</dbReference>
<protein>
    <recommendedName>
        <fullName evidence="3">SRPBCC family protein</fullName>
    </recommendedName>
</protein>
<keyword evidence="2" id="KW-1185">Reference proteome</keyword>
<evidence type="ECO:0000313" key="1">
    <source>
        <dbReference type="EMBL" id="QAY73604.1"/>
    </source>
</evidence>
<dbReference type="KEGG" id="agf:ET445_09895"/>
<reference evidence="1 2" key="1">
    <citation type="submission" date="2019-01" db="EMBL/GenBank/DDBJ databases">
        <title>Genome sequencing of strain FW100M-8.</title>
        <authorList>
            <person name="Heo J."/>
            <person name="Kim S.-J."/>
            <person name="Kim J.-S."/>
            <person name="Hong S.-B."/>
            <person name="Kwon S.-W."/>
        </authorList>
    </citation>
    <scope>NUCLEOTIDE SEQUENCE [LARGE SCALE GENOMIC DNA]</scope>
    <source>
        <strain evidence="1 2">FW100M-8</strain>
    </source>
</reference>
<proteinExistence type="predicted"/>